<keyword evidence="2 10" id="KW-0963">Cytoplasm</keyword>
<dbReference type="PRINTS" id="PR00830">
    <property type="entry name" value="ENDOLAPTASE"/>
</dbReference>
<dbReference type="GO" id="GO:0004176">
    <property type="term" value="F:ATP-dependent peptidase activity"/>
    <property type="evidence" value="ECO:0007669"/>
    <property type="project" value="UniProtKB-UniRule"/>
</dbReference>
<dbReference type="SMART" id="SM00382">
    <property type="entry name" value="AAA"/>
    <property type="match status" value="1"/>
</dbReference>
<dbReference type="FunFam" id="3.40.50.300:FF:000021">
    <property type="entry name" value="Lon protease homolog"/>
    <property type="match status" value="1"/>
</dbReference>
<dbReference type="Gene3D" id="2.30.130.40">
    <property type="entry name" value="LON domain-like"/>
    <property type="match status" value="1"/>
</dbReference>
<dbReference type="InterPro" id="IPR008269">
    <property type="entry name" value="Lon_proteolytic"/>
</dbReference>
<evidence type="ECO:0000256" key="4">
    <source>
        <dbReference type="ARBA" id="ARBA00022741"/>
    </source>
</evidence>
<dbReference type="InterPro" id="IPR027417">
    <property type="entry name" value="P-loop_NTPase"/>
</dbReference>
<feature type="active site" evidence="10 12">
    <location>
        <position position="728"/>
    </location>
</feature>
<dbReference type="InterPro" id="IPR014721">
    <property type="entry name" value="Ribsml_uS5_D2-typ_fold_subgr"/>
</dbReference>
<dbReference type="SUPFAM" id="SSF52540">
    <property type="entry name" value="P-loop containing nucleoside triphosphate hydrolases"/>
    <property type="match status" value="1"/>
</dbReference>
<dbReference type="PROSITE" id="PS01046">
    <property type="entry name" value="LON_SER"/>
    <property type="match status" value="1"/>
</dbReference>
<dbReference type="Pfam" id="PF22667">
    <property type="entry name" value="Lon_lid"/>
    <property type="match status" value="1"/>
</dbReference>
<dbReference type="PROSITE" id="PS51786">
    <property type="entry name" value="LON_PROTEOLYTIC"/>
    <property type="match status" value="1"/>
</dbReference>
<comment type="induction">
    <text evidence="10">By heat shock.</text>
</comment>
<dbReference type="HAMAP" id="MF_01973">
    <property type="entry name" value="lon_bact"/>
    <property type="match status" value="1"/>
</dbReference>
<sequence length="793" mass="89076">MKQTYPVVTIRDSIVFPDSESALLFGRERSVNAIKSAIAKHDNKIVLVMQRKSQTDDPAIEDLYSVGVLAHIQKILEGSRGEISALIRGVERVKILSYNRETPFFEAEVEILPAIAEDTPEVQALMKHIDTELKKAVNLGKGIDVVFLMNIMSGSSPKQFSEQVAMVLDISAEERQELLEEISLLKRLKREAELVTKEVQILEIEKNIHVKTQKKFEKGMKDAVLREKLKTIEQELGGEEDDGKDLNELRSKIKKAKMPKEAEEKALKELKRLSQMNQFNPEFSYVRTYLDVLVDLPWDVRSNHTFNIKHAERILDDEHYGLKKAKERILEYLAVMKLKEEDNKEKKNQNDIRQPTILCFVGPPGVGKTSLGRSIAHALGRKFVKMSLGGIRDEAEIRGHRRTYVGALPGRIIQGIRQSKTKNPVFMLDEIDKVGTDYRGDPSSALLEALDPEQNHEFSDHYLEMPFDLSEVLFITTANILDTIPSALRDRLEVINFAGYTEDEKFHIARKHIVPKQINAHGLTRKSVTVTDEAVQVIIRRYTREAGVRELERQIANNFRKIAREVVEKGTKKKVVDKKVVTKNLGPYKYSAQMGEKDNMIGTSTGLAVTSVGGDIMSIEVGIMPGKGRLTLTGQLGDVMKESCQAAWSYVRSRHAIFKLDKDFYQKIDVHVHVPEGAVPKDGPSAGLAIATALVSALTKIPINKWVAMTGEITLRGRALEIGGVKSKVLAAHRAGLKIVILPKDNQKDMEDVPDFVKKDMKFIFVEHIDGVLKNALVFPDNMVNYAGTSAAH</sequence>
<evidence type="ECO:0000256" key="1">
    <source>
        <dbReference type="ARBA" id="ARBA00004496"/>
    </source>
</evidence>
<dbReference type="Pfam" id="PF00004">
    <property type="entry name" value="AAA"/>
    <property type="match status" value="1"/>
</dbReference>
<keyword evidence="4 10" id="KW-0547">Nucleotide-binding</keyword>
<dbReference type="GO" id="GO:0005524">
    <property type="term" value="F:ATP binding"/>
    <property type="evidence" value="ECO:0007669"/>
    <property type="project" value="UniProtKB-UniRule"/>
</dbReference>
<evidence type="ECO:0000256" key="8">
    <source>
        <dbReference type="ARBA" id="ARBA00023016"/>
    </source>
</evidence>
<evidence type="ECO:0000256" key="5">
    <source>
        <dbReference type="ARBA" id="ARBA00022801"/>
    </source>
</evidence>
<comment type="function">
    <text evidence="10">ATP-dependent serine protease that mediates the selective degradation of mutant and abnormal proteins as well as certain short-lived regulatory proteins. Required for cellular homeostasis and for survival from DNA damage and developmental changes induced by stress. Degrades polypeptides processively to yield small peptide fragments that are 5 to 10 amino acids long. Binds to DNA in a double-stranded, site-specific manner.</text>
</comment>
<dbReference type="SUPFAM" id="SSF88697">
    <property type="entry name" value="PUA domain-like"/>
    <property type="match status" value="1"/>
</dbReference>
<dbReference type="GO" id="GO:0005737">
    <property type="term" value="C:cytoplasm"/>
    <property type="evidence" value="ECO:0007669"/>
    <property type="project" value="UniProtKB-SubCell"/>
</dbReference>
<feature type="active site" evidence="10 12">
    <location>
        <position position="685"/>
    </location>
</feature>
<evidence type="ECO:0000256" key="14">
    <source>
        <dbReference type="PROSITE-ProRule" id="PRU01122"/>
    </source>
</evidence>
<dbReference type="EMBL" id="MFZT01000021">
    <property type="protein sequence ID" value="OGK31311.1"/>
    <property type="molecule type" value="Genomic_DNA"/>
</dbReference>
<keyword evidence="5 10" id="KW-0378">Hydrolase</keyword>
<dbReference type="AlphaFoldDB" id="A0A1F7HJB9"/>
<keyword evidence="3 10" id="KW-0645">Protease</keyword>
<evidence type="ECO:0000256" key="9">
    <source>
        <dbReference type="ARBA" id="ARBA00050665"/>
    </source>
</evidence>
<evidence type="ECO:0000259" key="17">
    <source>
        <dbReference type="PROSITE" id="PS51786"/>
    </source>
</evidence>
<evidence type="ECO:0000256" key="2">
    <source>
        <dbReference type="ARBA" id="ARBA00022490"/>
    </source>
</evidence>
<dbReference type="PIRSF" id="PIRSF001174">
    <property type="entry name" value="Lon_proteas"/>
    <property type="match status" value="1"/>
</dbReference>
<evidence type="ECO:0000256" key="15">
    <source>
        <dbReference type="RuleBase" id="RU000591"/>
    </source>
</evidence>
<dbReference type="Gene3D" id="1.20.5.5270">
    <property type="match status" value="1"/>
</dbReference>
<dbReference type="InterPro" id="IPR027543">
    <property type="entry name" value="Lon_bac"/>
</dbReference>
<feature type="coiled-coil region" evidence="16">
    <location>
        <begin position="168"/>
        <end position="205"/>
    </location>
</feature>
<evidence type="ECO:0000313" key="19">
    <source>
        <dbReference type="EMBL" id="OGK31311.1"/>
    </source>
</evidence>
<dbReference type="Pfam" id="PF05362">
    <property type="entry name" value="Lon_C"/>
    <property type="match status" value="1"/>
</dbReference>
<comment type="similarity">
    <text evidence="10 11 14 15">Belongs to the peptidase S16 family.</text>
</comment>
<proteinExistence type="evidence at transcript level"/>
<dbReference type="SMART" id="SM00464">
    <property type="entry name" value="LON"/>
    <property type="match status" value="1"/>
</dbReference>
<evidence type="ECO:0000256" key="12">
    <source>
        <dbReference type="PIRSR" id="PIRSR001174-1"/>
    </source>
</evidence>
<dbReference type="InterPro" id="IPR054594">
    <property type="entry name" value="Lon_lid"/>
</dbReference>
<dbReference type="InterPro" id="IPR027065">
    <property type="entry name" value="Lon_Prtase"/>
</dbReference>
<dbReference type="SUPFAM" id="SSF54211">
    <property type="entry name" value="Ribosomal protein S5 domain 2-like"/>
    <property type="match status" value="1"/>
</dbReference>
<dbReference type="CDD" id="cd19500">
    <property type="entry name" value="RecA-like_Lon"/>
    <property type="match status" value="1"/>
</dbReference>
<dbReference type="Gene3D" id="1.10.8.60">
    <property type="match status" value="1"/>
</dbReference>
<keyword evidence="16" id="KW-0175">Coiled coil</keyword>
<dbReference type="InterPro" id="IPR003593">
    <property type="entry name" value="AAA+_ATPase"/>
</dbReference>
<dbReference type="InterPro" id="IPR003959">
    <property type="entry name" value="ATPase_AAA_core"/>
</dbReference>
<dbReference type="InterPro" id="IPR008268">
    <property type="entry name" value="Peptidase_S16_AS"/>
</dbReference>
<dbReference type="Pfam" id="PF02190">
    <property type="entry name" value="LON_substr_bdg"/>
    <property type="match status" value="1"/>
</dbReference>
<comment type="subcellular location">
    <subcellularLocation>
        <location evidence="1 10 11">Cytoplasm</location>
    </subcellularLocation>
</comment>
<evidence type="ECO:0000256" key="13">
    <source>
        <dbReference type="PIRSR" id="PIRSR001174-2"/>
    </source>
</evidence>
<dbReference type="EC" id="3.4.21.53" evidence="10 11"/>
<keyword evidence="7 10" id="KW-0067">ATP-binding</keyword>
<evidence type="ECO:0000256" key="10">
    <source>
        <dbReference type="HAMAP-Rule" id="MF_01973"/>
    </source>
</evidence>
<dbReference type="Gene3D" id="3.40.50.300">
    <property type="entry name" value="P-loop containing nucleotide triphosphate hydrolases"/>
    <property type="match status" value="1"/>
</dbReference>
<dbReference type="FunFam" id="1.20.5.5270:FF:000002">
    <property type="entry name" value="Lon protease homolog"/>
    <property type="match status" value="1"/>
</dbReference>
<feature type="binding site" evidence="10 13">
    <location>
        <begin position="362"/>
        <end position="369"/>
    </location>
    <ligand>
        <name>ATP</name>
        <dbReference type="ChEBI" id="CHEBI:30616"/>
    </ligand>
</feature>
<keyword evidence="8 10" id="KW-0346">Stress response</keyword>
<dbReference type="Gene3D" id="1.20.58.1480">
    <property type="match status" value="1"/>
</dbReference>
<evidence type="ECO:0000256" key="6">
    <source>
        <dbReference type="ARBA" id="ARBA00022825"/>
    </source>
</evidence>
<dbReference type="Proteomes" id="UP000178098">
    <property type="component" value="Unassembled WGS sequence"/>
</dbReference>
<evidence type="ECO:0000256" key="16">
    <source>
        <dbReference type="SAM" id="Coils"/>
    </source>
</evidence>
<dbReference type="GO" id="GO:0043565">
    <property type="term" value="F:sequence-specific DNA binding"/>
    <property type="evidence" value="ECO:0007669"/>
    <property type="project" value="UniProtKB-UniRule"/>
</dbReference>
<dbReference type="PROSITE" id="PS51787">
    <property type="entry name" value="LON_N"/>
    <property type="match status" value="1"/>
</dbReference>
<evidence type="ECO:0000256" key="11">
    <source>
        <dbReference type="PIRNR" id="PIRNR001174"/>
    </source>
</evidence>
<gene>
    <name evidence="10" type="primary">lon</name>
    <name evidence="19" type="ORF">A3D08_00870</name>
</gene>
<dbReference type="GO" id="GO:0016887">
    <property type="term" value="F:ATP hydrolysis activity"/>
    <property type="evidence" value="ECO:0007669"/>
    <property type="project" value="UniProtKB-UniRule"/>
</dbReference>
<dbReference type="InterPro" id="IPR004815">
    <property type="entry name" value="Lon_bac/euk-typ"/>
</dbReference>
<feature type="domain" description="Lon proteolytic" evidence="17">
    <location>
        <begin position="598"/>
        <end position="779"/>
    </location>
</feature>
<evidence type="ECO:0000256" key="7">
    <source>
        <dbReference type="ARBA" id="ARBA00022840"/>
    </source>
</evidence>
<dbReference type="GO" id="GO:0034605">
    <property type="term" value="P:cellular response to heat"/>
    <property type="evidence" value="ECO:0007669"/>
    <property type="project" value="UniProtKB-UniRule"/>
</dbReference>
<reference evidence="19 20" key="1">
    <citation type="journal article" date="2016" name="Nat. Commun.">
        <title>Thousands of microbial genomes shed light on interconnected biogeochemical processes in an aquifer system.</title>
        <authorList>
            <person name="Anantharaman K."/>
            <person name="Brown C.T."/>
            <person name="Hug L.A."/>
            <person name="Sharon I."/>
            <person name="Castelle C.J."/>
            <person name="Probst A.J."/>
            <person name="Thomas B.C."/>
            <person name="Singh A."/>
            <person name="Wilkins M.J."/>
            <person name="Karaoz U."/>
            <person name="Brodie E.L."/>
            <person name="Williams K.H."/>
            <person name="Hubbard S.S."/>
            <person name="Banfield J.F."/>
        </authorList>
    </citation>
    <scope>NUCLEOTIDE SEQUENCE [LARGE SCALE GENOMIC DNA]</scope>
</reference>
<dbReference type="GO" id="GO:0006515">
    <property type="term" value="P:protein quality control for misfolded or incompletely synthesized proteins"/>
    <property type="evidence" value="ECO:0007669"/>
    <property type="project" value="UniProtKB-UniRule"/>
</dbReference>
<dbReference type="InterPro" id="IPR046336">
    <property type="entry name" value="Lon_prtase_N_sf"/>
</dbReference>
<evidence type="ECO:0000256" key="3">
    <source>
        <dbReference type="ARBA" id="ARBA00022670"/>
    </source>
</evidence>
<comment type="catalytic activity">
    <reaction evidence="9 10 11 14">
        <text>Hydrolysis of proteins in presence of ATP.</text>
        <dbReference type="EC" id="3.4.21.53"/>
    </reaction>
</comment>
<feature type="domain" description="Lon N-terminal" evidence="18">
    <location>
        <begin position="5"/>
        <end position="199"/>
    </location>
</feature>
<keyword evidence="6 10" id="KW-0720">Serine protease</keyword>
<dbReference type="NCBIfam" id="TIGR00763">
    <property type="entry name" value="lon"/>
    <property type="match status" value="1"/>
</dbReference>
<dbReference type="PANTHER" id="PTHR10046">
    <property type="entry name" value="ATP DEPENDENT LON PROTEASE FAMILY MEMBER"/>
    <property type="match status" value="1"/>
</dbReference>
<dbReference type="Gene3D" id="3.30.230.10">
    <property type="match status" value="1"/>
</dbReference>
<evidence type="ECO:0000313" key="20">
    <source>
        <dbReference type="Proteomes" id="UP000178098"/>
    </source>
</evidence>
<dbReference type="InterPro" id="IPR003111">
    <property type="entry name" value="Lon_prtase_N"/>
</dbReference>
<dbReference type="GO" id="GO:0004252">
    <property type="term" value="F:serine-type endopeptidase activity"/>
    <property type="evidence" value="ECO:0007669"/>
    <property type="project" value="UniProtKB-UniRule"/>
</dbReference>
<dbReference type="InterPro" id="IPR015947">
    <property type="entry name" value="PUA-like_sf"/>
</dbReference>
<protein>
    <recommendedName>
        <fullName evidence="10 11">Lon protease</fullName>
        <ecNumber evidence="10 11">3.4.21.53</ecNumber>
    </recommendedName>
    <alternativeName>
        <fullName evidence="10">ATP-dependent protease La</fullName>
    </alternativeName>
</protein>
<accession>A0A1F7HJB9</accession>
<dbReference type="InterPro" id="IPR020568">
    <property type="entry name" value="Ribosomal_Su5_D2-typ_SF"/>
</dbReference>
<name>A0A1F7HJB9_9BACT</name>
<evidence type="ECO:0000259" key="18">
    <source>
        <dbReference type="PROSITE" id="PS51787"/>
    </source>
</evidence>
<comment type="subunit">
    <text evidence="10 11">Homohexamer. Organized in a ring with a central cavity.</text>
</comment>
<comment type="caution">
    <text evidence="19">The sequence shown here is derived from an EMBL/GenBank/DDBJ whole genome shotgun (WGS) entry which is preliminary data.</text>
</comment>
<organism evidence="19 20">
    <name type="scientific">Candidatus Roizmanbacteria bacterium RIFCSPHIGHO2_02_FULL_43_11</name>
    <dbReference type="NCBI Taxonomy" id="1802043"/>
    <lineage>
        <taxon>Bacteria</taxon>
        <taxon>Candidatus Roizmaniibacteriota</taxon>
    </lineage>
</organism>